<dbReference type="Proteomes" id="UP001342631">
    <property type="component" value="Unassembled WGS sequence"/>
</dbReference>
<evidence type="ECO:0000313" key="10">
    <source>
        <dbReference type="EMBL" id="GMU07736.1"/>
    </source>
</evidence>
<keyword evidence="6" id="KW-0732">Signal</keyword>
<sequence length="1047" mass="107495">MRRLTLLTALCLSVLSACSPVEPEAPAVPETPDGTSRSRAVQLNREFNAQVSWTGATKCDTCGRASYACSDNTGNWNGGVQSFADPLPSGWVATEVFVNIAARGYDGGISTVRMNNLALGTFTLPARPLFSCGFCVPQAVKYVAGDQSGLPGYQYGALNTLTLRTEKTNCFATADIRIQAGRPLLTFNPAKVSFGSVAVGASATQKVTLTNDGVAPLVIRSLNVTSASPFGLTPVTLPFTLKPRSSLDVNVTFSPKVDRADSGMLTVVSSDPDLPQLRISLEGTGGAAKLQLSPTSLDFDDVRVGTSKNLPLQLKNVGNQPLTIPAVLTQPPFSVTGLPAGGVVLQPGSGLPLTVTFTAMAGEANQPLYIQSQGSTTPLAEVALHGTGIEPAIFVAATAMDFGVHTAGIDSVHQTLTVNNMGQADLIITAFDVAAPFSVEAGLPLTIKAREQVDLTVAFAPVAGRVTKDLILRSNDVNHPAFKVSLSGTGVEVPALQVTASDGGTALAFGSREVNSVSTPQTLTLKNVGAGTLVVEPIQAPTGFAVTPTARLSLAPGATTQVQVTFEPPHTAQFTQELTLSADGPGGSTQAVPLSGQGVEGKLTATPTALSFSRTEVGSSSKAVQVTLVNAGTDSISISTIAVAGPFSVVLPELPKVLTPRDAFTMEVTFSPLEDGPVAGALRVFSNTPSSPTVVKLEGDGLQAIARMASDVLEFGGQRLGTVSAPREFTLFNTGSEALNVTAVKVTGPFLISGLNVGTSVPVLGNRTFQVSYKPTEATAENGVLEVQSNAPRAAQVTLRGTGTTASIEASVTTLAFGPQFLGTNPQRVVELRNTGTSPITLTGLDPVDGFSVSGLPRPHQLEAGTSHAFSVAFEPPRPGEYAGSLALRHDASATPLMLAVQGTGVAQALTVTPGAIAFGNQRVNATSQALPLELVNTGNVPVTVQVTSSDAAFQVDTRAVAEAIPAGGRASVSVTFHPTSTGTVRGEVRVVPSGGGLAPTVVPVEGIGESVTVEGSGCSVGGAGGAGLLAMWLLAMGMLRRGRRLR</sequence>
<dbReference type="EMBL" id="BTTX01000004">
    <property type="protein sequence ID" value="GMU07736.1"/>
    <property type="molecule type" value="Genomic_DNA"/>
</dbReference>
<evidence type="ECO:0000256" key="2">
    <source>
        <dbReference type="ARBA" id="ARBA00004496"/>
    </source>
</evidence>
<keyword evidence="11" id="KW-1185">Reference proteome</keyword>
<dbReference type="Gene3D" id="2.60.40.10">
    <property type="entry name" value="Immunoglobulins"/>
    <property type="match status" value="8"/>
</dbReference>
<evidence type="ECO:0008006" key="12">
    <source>
        <dbReference type="Google" id="ProtNLM"/>
    </source>
</evidence>
<dbReference type="InterPro" id="IPR053879">
    <property type="entry name" value="HYDIN_VesB_CFA65-like_Ig"/>
</dbReference>
<dbReference type="PROSITE" id="PS51257">
    <property type="entry name" value="PROKAR_LIPOPROTEIN"/>
    <property type="match status" value="1"/>
</dbReference>
<dbReference type="InterPro" id="IPR017868">
    <property type="entry name" value="Filamin/ABP280_repeat-like"/>
</dbReference>
<dbReference type="Pfam" id="PF22073">
    <property type="entry name" value="Cep192_D4"/>
    <property type="match status" value="1"/>
</dbReference>
<evidence type="ECO:0000256" key="3">
    <source>
        <dbReference type="ARBA" id="ARBA00022490"/>
    </source>
</evidence>
<comment type="caution">
    <text evidence="10">The sequence shown here is derived from an EMBL/GenBank/DDBJ whole genome shotgun (WGS) entry which is preliminary data.</text>
</comment>
<feature type="domain" description="HYDIN/VesB/CFA65-like Ig-like" evidence="9">
    <location>
        <begin position="288"/>
        <end position="374"/>
    </location>
</feature>
<feature type="domain" description="HYDIN/VesB/CFA65-like Ig-like" evidence="9">
    <location>
        <begin position="507"/>
        <end position="596"/>
    </location>
</feature>
<dbReference type="InterPro" id="IPR013783">
    <property type="entry name" value="Ig-like_fold"/>
</dbReference>
<dbReference type="InterPro" id="IPR031549">
    <property type="entry name" value="ASH"/>
</dbReference>
<evidence type="ECO:0000313" key="11">
    <source>
        <dbReference type="Proteomes" id="UP001342631"/>
    </source>
</evidence>
<keyword evidence="4" id="KW-0969">Cilium</keyword>
<evidence type="ECO:0000259" key="8">
    <source>
        <dbReference type="Pfam" id="PF22073"/>
    </source>
</evidence>
<dbReference type="InterPro" id="IPR054090">
    <property type="entry name" value="Cep192_Spd-2-like_dom"/>
</dbReference>
<dbReference type="PROSITE" id="PS50194">
    <property type="entry name" value="FILAMIN_REPEAT"/>
    <property type="match status" value="2"/>
</dbReference>
<feature type="domain" description="HYDIN/VesB/CFA65-like Ig-like" evidence="9">
    <location>
        <begin position="397"/>
        <end position="488"/>
    </location>
</feature>
<feature type="domain" description="Abnormal spindle-like microcephaly-associated protein ASH" evidence="7">
    <location>
        <begin position="915"/>
        <end position="995"/>
    </location>
</feature>
<organism evidence="10 11">
    <name type="scientific">Corallococcus caeni</name>
    <dbReference type="NCBI Taxonomy" id="3082388"/>
    <lineage>
        <taxon>Bacteria</taxon>
        <taxon>Pseudomonadati</taxon>
        <taxon>Myxococcota</taxon>
        <taxon>Myxococcia</taxon>
        <taxon>Myxococcales</taxon>
        <taxon>Cystobacterineae</taxon>
        <taxon>Myxococcaceae</taxon>
        <taxon>Corallococcus</taxon>
    </lineage>
</organism>
<evidence type="ECO:0000256" key="5">
    <source>
        <dbReference type="ARBA" id="ARBA00023273"/>
    </source>
</evidence>
<protein>
    <recommendedName>
        <fullName evidence="12">Choice-of-anchor D domain-containing protein</fullName>
    </recommendedName>
</protein>
<dbReference type="InterPro" id="IPR033305">
    <property type="entry name" value="Hydin-like"/>
</dbReference>
<feature type="signal peptide" evidence="6">
    <location>
        <begin position="1"/>
        <end position="19"/>
    </location>
</feature>
<dbReference type="PANTHER" id="PTHR23053">
    <property type="entry name" value="DLEC1 DELETED IN LUNG AND ESOPHAGEAL CANCER 1"/>
    <property type="match status" value="1"/>
</dbReference>
<keyword evidence="5" id="KW-0966">Cell projection</keyword>
<dbReference type="NCBIfam" id="NF012200">
    <property type="entry name" value="choice_anch_D"/>
    <property type="match status" value="8"/>
</dbReference>
<evidence type="ECO:0000256" key="1">
    <source>
        <dbReference type="ARBA" id="ARBA00004138"/>
    </source>
</evidence>
<comment type="subcellular location">
    <subcellularLocation>
        <location evidence="1">Cell projection</location>
        <location evidence="1">Cilium</location>
    </subcellularLocation>
    <subcellularLocation>
        <location evidence="2">Cytoplasm</location>
    </subcellularLocation>
</comment>
<dbReference type="PANTHER" id="PTHR23053:SF0">
    <property type="entry name" value="HYDROCEPHALUS-INDUCING PROTEIN HOMOLOG"/>
    <property type="match status" value="1"/>
</dbReference>
<proteinExistence type="predicted"/>
<name>A0ABQ6QUR5_9BACT</name>
<feature type="domain" description="Cep192/Spd-2-like" evidence="8">
    <location>
        <begin position="183"/>
        <end position="286"/>
    </location>
</feature>
<feature type="chain" id="PRO_5045984873" description="Choice-of-anchor D domain-containing protein" evidence="6">
    <location>
        <begin position="20"/>
        <end position="1047"/>
    </location>
</feature>
<evidence type="ECO:0000259" key="9">
    <source>
        <dbReference type="Pfam" id="PF22544"/>
    </source>
</evidence>
<feature type="domain" description="Abnormal spindle-like microcephaly-associated protein ASH" evidence="7">
    <location>
        <begin position="607"/>
        <end position="692"/>
    </location>
</feature>
<evidence type="ECO:0000256" key="6">
    <source>
        <dbReference type="SAM" id="SignalP"/>
    </source>
</evidence>
<keyword evidence="3" id="KW-0963">Cytoplasm</keyword>
<gene>
    <name evidence="10" type="ORF">ASNO1_39890</name>
</gene>
<reference evidence="10 11" key="1">
    <citation type="journal article" date="2024" name="Arch. Microbiol.">
        <title>Corallococcus caeni sp. nov., a novel myxobacterium isolated from activated sludge.</title>
        <authorList>
            <person name="Tomita S."/>
            <person name="Nakai R."/>
            <person name="Kuroda K."/>
            <person name="Kurashita H."/>
            <person name="Hatamoto M."/>
            <person name="Yamaguchi T."/>
            <person name="Narihiro T."/>
        </authorList>
    </citation>
    <scope>NUCLEOTIDE SEQUENCE [LARGE SCALE GENOMIC DNA]</scope>
    <source>
        <strain evidence="10 11">NO1</strain>
    </source>
</reference>
<evidence type="ECO:0000259" key="7">
    <source>
        <dbReference type="Pfam" id="PF15780"/>
    </source>
</evidence>
<dbReference type="Pfam" id="PF22544">
    <property type="entry name" value="HYDIN_VesB_CFA65-like_Ig"/>
    <property type="match status" value="3"/>
</dbReference>
<accession>A0ABQ6QUR5</accession>
<dbReference type="Pfam" id="PF15780">
    <property type="entry name" value="ASH"/>
    <property type="match status" value="2"/>
</dbReference>
<evidence type="ECO:0000256" key="4">
    <source>
        <dbReference type="ARBA" id="ARBA00023069"/>
    </source>
</evidence>